<keyword evidence="1" id="KW-0472">Membrane</keyword>
<sequence>MADAFAAFVILAAAAEVRAAPDLAGFLPASLAALAALLETLLVASLETFFWRADVATALALTTPLRAGRAACSRWLEREAPALLAPALPPTPLAAAFAPSVFAVAAFAIAAFTIALSPLPQRLCCEKTN</sequence>
<feature type="transmembrane region" description="Helical" evidence="1">
    <location>
        <begin position="29"/>
        <end position="51"/>
    </location>
</feature>
<keyword evidence="1" id="KW-0812">Transmembrane</keyword>
<organism evidence="2 3">
    <name type="scientific">Trinickia soli</name>
    <dbReference type="NCBI Taxonomy" id="380675"/>
    <lineage>
        <taxon>Bacteria</taxon>
        <taxon>Pseudomonadati</taxon>
        <taxon>Pseudomonadota</taxon>
        <taxon>Betaproteobacteria</taxon>
        <taxon>Burkholderiales</taxon>
        <taxon>Burkholderiaceae</taxon>
        <taxon>Trinickia</taxon>
    </lineage>
</organism>
<accession>A0A2N7VI00</accession>
<keyword evidence="3" id="KW-1185">Reference proteome</keyword>
<dbReference type="AlphaFoldDB" id="A0A2N7VI00"/>
<gene>
    <name evidence="2" type="ORF">C0Z19_25505</name>
</gene>
<proteinExistence type="predicted"/>
<dbReference type="Proteomes" id="UP000235347">
    <property type="component" value="Unassembled WGS sequence"/>
</dbReference>
<comment type="caution">
    <text evidence="2">The sequence shown here is derived from an EMBL/GenBank/DDBJ whole genome shotgun (WGS) entry which is preliminary data.</text>
</comment>
<keyword evidence="1" id="KW-1133">Transmembrane helix</keyword>
<protein>
    <submittedName>
        <fullName evidence="2">Uncharacterized protein</fullName>
    </submittedName>
</protein>
<evidence type="ECO:0000313" key="2">
    <source>
        <dbReference type="EMBL" id="PMS16779.1"/>
    </source>
</evidence>
<reference evidence="2 3" key="1">
    <citation type="submission" date="2018-01" db="EMBL/GenBank/DDBJ databases">
        <title>Whole genome analyses suggest that Burkholderia sensu lato contains two further novel genera in the rhizoxinica-symbiotica group Mycetohabitans gen. nov., and Trinickia gen. nov.: implications for the evolution of diazotrophy and nodulation in the Burkholderiaceae.</title>
        <authorList>
            <person name="Estrada-de los Santos P."/>
            <person name="Palmer M."/>
            <person name="Chavez-Ramirez B."/>
            <person name="Beukes C."/>
            <person name="Steenkamp E.T."/>
            <person name="Hirsch A.M."/>
            <person name="Manyaka P."/>
            <person name="Maluk M."/>
            <person name="Lafos M."/>
            <person name="Crook M."/>
            <person name="Gross E."/>
            <person name="Simon M.F."/>
            <person name="Bueno dos Reis Junior F."/>
            <person name="Poole P.S."/>
            <person name="Venter S.N."/>
            <person name="James E.K."/>
        </authorList>
    </citation>
    <scope>NUCLEOTIDE SEQUENCE [LARGE SCALE GENOMIC DNA]</scope>
    <source>
        <strain evidence="2 3">GP25-8</strain>
    </source>
</reference>
<evidence type="ECO:0000313" key="3">
    <source>
        <dbReference type="Proteomes" id="UP000235347"/>
    </source>
</evidence>
<feature type="transmembrane region" description="Helical" evidence="1">
    <location>
        <begin position="93"/>
        <end position="116"/>
    </location>
</feature>
<evidence type="ECO:0000256" key="1">
    <source>
        <dbReference type="SAM" id="Phobius"/>
    </source>
</evidence>
<dbReference type="EMBL" id="PNYB01000033">
    <property type="protein sequence ID" value="PMS16779.1"/>
    <property type="molecule type" value="Genomic_DNA"/>
</dbReference>
<name>A0A2N7VI00_9BURK</name>